<protein>
    <submittedName>
        <fullName evidence="1">Uncharacterized protein</fullName>
    </submittedName>
</protein>
<keyword evidence="2" id="KW-1185">Reference proteome</keyword>
<reference evidence="1" key="1">
    <citation type="submission" date="2022-11" db="EMBL/GenBank/DDBJ databases">
        <title>Genome Sequence of Nemania bipapillata.</title>
        <authorList>
            <person name="Buettner E."/>
        </authorList>
    </citation>
    <scope>NUCLEOTIDE SEQUENCE</scope>
    <source>
        <strain evidence="1">CP14</strain>
    </source>
</reference>
<gene>
    <name evidence="1" type="ORF">ONZ43_g522</name>
</gene>
<organism evidence="1 2">
    <name type="scientific">Nemania bipapillata</name>
    <dbReference type="NCBI Taxonomy" id="110536"/>
    <lineage>
        <taxon>Eukaryota</taxon>
        <taxon>Fungi</taxon>
        <taxon>Dikarya</taxon>
        <taxon>Ascomycota</taxon>
        <taxon>Pezizomycotina</taxon>
        <taxon>Sordariomycetes</taxon>
        <taxon>Xylariomycetidae</taxon>
        <taxon>Xylariales</taxon>
        <taxon>Xylariaceae</taxon>
        <taxon>Nemania</taxon>
    </lineage>
</organism>
<evidence type="ECO:0000313" key="2">
    <source>
        <dbReference type="Proteomes" id="UP001153334"/>
    </source>
</evidence>
<sequence>MKLISLAEYQTPSTMRLSAKMEQVAYLQAVLRSSTDEDKEWEEKFAEAERIHHEIIQEKTIHFGNRKKLEGEGEDEESLLARNQLANFYAATRRLQDAYEVRRGVLEEYRRFLPLQKEIGSNRGYLTVMRAFAEDCEGLAFQFARIEKRVDNEGAFSHMPSATPASIRSAEALMSKAPDVQLGVRSSDLDDHDMANLPPRSNTHKAMSEGGDTQSGSNYGSVDREAHENFIREGISARRDVLAYTERFSGPVPDADVLRAKEDLAECLLRWDSANKSSRRTAIELLKQSLTYWEEEDRLGKCPVTEKLRERIKKAEDRVRAYDTHDFRVQRIEEWISKVEDGSMGIE</sequence>
<accession>A0ACC2J7U9</accession>
<dbReference type="EMBL" id="JAPESX010000068">
    <property type="protein sequence ID" value="KAJ8123558.1"/>
    <property type="molecule type" value="Genomic_DNA"/>
</dbReference>
<comment type="caution">
    <text evidence="1">The sequence shown here is derived from an EMBL/GenBank/DDBJ whole genome shotgun (WGS) entry which is preliminary data.</text>
</comment>
<name>A0ACC2J7U9_9PEZI</name>
<proteinExistence type="predicted"/>
<dbReference type="Proteomes" id="UP001153334">
    <property type="component" value="Unassembled WGS sequence"/>
</dbReference>
<evidence type="ECO:0000313" key="1">
    <source>
        <dbReference type="EMBL" id="KAJ8123558.1"/>
    </source>
</evidence>